<dbReference type="EMBL" id="JAAMPC010000004">
    <property type="protein sequence ID" value="KAG2316197.1"/>
    <property type="molecule type" value="Genomic_DNA"/>
</dbReference>
<keyword evidence="3" id="KW-1185">Reference proteome</keyword>
<name>A0A8X8B0A3_BRACI</name>
<dbReference type="PANTHER" id="PTHR36749">
    <property type="entry name" value="F7O18.3 PROTEIN"/>
    <property type="match status" value="1"/>
</dbReference>
<protein>
    <submittedName>
        <fullName evidence="2">Uncharacterized protein</fullName>
    </submittedName>
</protein>
<accession>A0A8X8B0A3</accession>
<dbReference type="Proteomes" id="UP000886595">
    <property type="component" value="Unassembled WGS sequence"/>
</dbReference>
<sequence>MLDADRSKPTESTPEPEQEPEVAAPKKRLQFKTSTDASEEQEVEAMRKITSHINNPSKFSKASELAVRLIQAGRVKPETSSHFIAMLEAAMKMTRNKQLLLKDSVDGQRIENLAEADWRSRGC</sequence>
<comment type="caution">
    <text evidence="2">The sequence shown here is derived from an EMBL/GenBank/DDBJ whole genome shotgun (WGS) entry which is preliminary data.</text>
</comment>
<evidence type="ECO:0000313" key="3">
    <source>
        <dbReference type="Proteomes" id="UP000886595"/>
    </source>
</evidence>
<gene>
    <name evidence="2" type="ORF">Bca52824_019319</name>
</gene>
<dbReference type="AlphaFoldDB" id="A0A8X8B0A3"/>
<evidence type="ECO:0000313" key="2">
    <source>
        <dbReference type="EMBL" id="KAG2316197.1"/>
    </source>
</evidence>
<evidence type="ECO:0000256" key="1">
    <source>
        <dbReference type="SAM" id="MobiDB-lite"/>
    </source>
</evidence>
<dbReference type="PANTHER" id="PTHR36749:SF1">
    <property type="entry name" value="F7O18.3 PROTEIN"/>
    <property type="match status" value="1"/>
</dbReference>
<organism evidence="2 3">
    <name type="scientific">Brassica carinata</name>
    <name type="common">Ethiopian mustard</name>
    <name type="synonym">Abyssinian cabbage</name>
    <dbReference type="NCBI Taxonomy" id="52824"/>
    <lineage>
        <taxon>Eukaryota</taxon>
        <taxon>Viridiplantae</taxon>
        <taxon>Streptophyta</taxon>
        <taxon>Embryophyta</taxon>
        <taxon>Tracheophyta</taxon>
        <taxon>Spermatophyta</taxon>
        <taxon>Magnoliopsida</taxon>
        <taxon>eudicotyledons</taxon>
        <taxon>Gunneridae</taxon>
        <taxon>Pentapetalae</taxon>
        <taxon>rosids</taxon>
        <taxon>malvids</taxon>
        <taxon>Brassicales</taxon>
        <taxon>Brassicaceae</taxon>
        <taxon>Brassiceae</taxon>
        <taxon>Brassica</taxon>
    </lineage>
</organism>
<proteinExistence type="predicted"/>
<feature type="region of interest" description="Disordered" evidence="1">
    <location>
        <begin position="1"/>
        <end position="43"/>
    </location>
</feature>
<reference evidence="2 3" key="1">
    <citation type="submission" date="2020-02" db="EMBL/GenBank/DDBJ databases">
        <authorList>
            <person name="Ma Q."/>
            <person name="Huang Y."/>
            <person name="Song X."/>
            <person name="Pei D."/>
        </authorList>
    </citation>
    <scope>NUCLEOTIDE SEQUENCE [LARGE SCALE GENOMIC DNA]</scope>
    <source>
        <strain evidence="2">Sxm20200214</strain>
        <tissue evidence="2">Leaf</tissue>
    </source>
</reference>
<dbReference type="OrthoDB" id="64928at2759"/>